<dbReference type="EMBL" id="CAIY01000012">
    <property type="protein sequence ID" value="CCH66398.1"/>
    <property type="molecule type" value="Genomic_DNA"/>
</dbReference>
<reference evidence="5 6" key="1">
    <citation type="submission" date="2012-05" db="EMBL/GenBank/DDBJ databases">
        <authorList>
            <person name="Hilton J."/>
        </authorList>
    </citation>
    <scope>NUCLEOTIDE SEQUENCE [LARGE SCALE GENOMIC DNA]</scope>
    <source>
        <strain evidence="5 6">HH01</strain>
    </source>
</reference>
<comment type="caution">
    <text evidence="5">The sequence shown here is derived from an EMBL/GenBank/DDBJ whole genome shotgun (WGS) entry which is preliminary data.</text>
</comment>
<evidence type="ECO:0000313" key="6">
    <source>
        <dbReference type="Proteomes" id="UP000053051"/>
    </source>
</evidence>
<dbReference type="Gene3D" id="3.30.565.10">
    <property type="entry name" value="Histidine kinase-like ATPase, C-terminal domain"/>
    <property type="match status" value="1"/>
</dbReference>
<dbReference type="SUPFAM" id="SSF55874">
    <property type="entry name" value="ATPase domain of HSP90 chaperone/DNA topoisomerase II/histidine kinase"/>
    <property type="match status" value="1"/>
</dbReference>
<dbReference type="CDD" id="cd00082">
    <property type="entry name" value="HisKA"/>
    <property type="match status" value="1"/>
</dbReference>
<evidence type="ECO:0000259" key="4">
    <source>
        <dbReference type="PROSITE" id="PS50109"/>
    </source>
</evidence>
<protein>
    <recommendedName>
        <fullName evidence="2">histidine kinase</fullName>
        <ecNumber evidence="2">2.7.13.3</ecNumber>
    </recommendedName>
</protein>
<dbReference type="InterPro" id="IPR003661">
    <property type="entry name" value="HisK_dim/P_dom"/>
</dbReference>
<evidence type="ECO:0000256" key="3">
    <source>
        <dbReference type="ARBA" id="ARBA00022777"/>
    </source>
</evidence>
<dbReference type="InterPro" id="IPR036097">
    <property type="entry name" value="HisK_dim/P_sf"/>
</dbReference>
<dbReference type="SUPFAM" id="SSF47384">
    <property type="entry name" value="Homodimeric domain of signal transducing histidine kinase"/>
    <property type="match status" value="1"/>
</dbReference>
<name>M1WZ11_9NOST</name>
<dbReference type="RefSeq" id="WP_008231813.1">
    <property type="nucleotide sequence ID" value="NZ_CAIY01000012.1"/>
</dbReference>
<feature type="domain" description="Histidine kinase" evidence="4">
    <location>
        <begin position="266"/>
        <end position="491"/>
    </location>
</feature>
<dbReference type="PROSITE" id="PS50109">
    <property type="entry name" value="HIS_KIN"/>
    <property type="match status" value="1"/>
</dbReference>
<keyword evidence="3 5" id="KW-0808">Transferase</keyword>
<comment type="catalytic activity">
    <reaction evidence="1">
        <text>ATP + protein L-histidine = ADP + protein N-phospho-L-histidine.</text>
        <dbReference type="EC" id="2.7.13.3"/>
    </reaction>
</comment>
<evidence type="ECO:0000256" key="2">
    <source>
        <dbReference type="ARBA" id="ARBA00012438"/>
    </source>
</evidence>
<gene>
    <name evidence="5" type="ORF">RINTHH_2430</name>
</gene>
<dbReference type="STRING" id="1165094.RINTHH_2430"/>
<dbReference type="InterPro" id="IPR036890">
    <property type="entry name" value="HATPase_C_sf"/>
</dbReference>
<dbReference type="OrthoDB" id="537027at2"/>
<evidence type="ECO:0000313" key="5">
    <source>
        <dbReference type="EMBL" id="CCH66398.1"/>
    </source>
</evidence>
<accession>M1WZ11</accession>
<keyword evidence="3 5" id="KW-0418">Kinase</keyword>
<dbReference type="Gene3D" id="1.10.287.130">
    <property type="match status" value="1"/>
</dbReference>
<keyword evidence="6" id="KW-1185">Reference proteome</keyword>
<dbReference type="AlphaFoldDB" id="M1WZ11"/>
<sequence length="501" mass="56649">MYKWILPSLQEIIITNQSTTIECSPAKAHQQWQISLAATEQMLLDNPSKDRDTKDDTVPPLVFAGPALVFSHPQLSPRLQTVTFTSKPFNPLALMPFQMPHADADLEPVISLRESVLPLLPVDPLADEQFCLIFTEQLRLLLVLTPAENGSCYFILSFEPETIQQVWQTLGARIMLTNPNLQKNLEILVSNYSQDPPEISQVLRFSQWLLTCIPEPLTENINKEKGDKESLISDSLYNVRGTEVSDNKTENTYRASNKQDIELLQAFAHEVRTPLSTIRTMTRLLLRQSNLSESVIRRLKIIDHECTEQIDRMELLFQAAELETCNIDRSLTKTPLTATSLDQVLHQNIPRWQETASRRNLTLEVVLPQQLPTVVSNPIMLDRMLTGVMENIIRNLPSGSGIQVHVIPAGSQLKLQLLPLPQPKTQDCKSPCTPPIRRALGQLLTFQPETGTISLNLSATKHLFQEIGGKLIVRQRPQHGEILTIFLPLEIKEKQTLRINT</sequence>
<organism evidence="5 6">
    <name type="scientific">Richelia intracellularis HH01</name>
    <dbReference type="NCBI Taxonomy" id="1165094"/>
    <lineage>
        <taxon>Bacteria</taxon>
        <taxon>Bacillati</taxon>
        <taxon>Cyanobacteriota</taxon>
        <taxon>Cyanophyceae</taxon>
        <taxon>Nostocales</taxon>
        <taxon>Nostocaceae</taxon>
        <taxon>Richelia</taxon>
    </lineage>
</organism>
<dbReference type="GO" id="GO:0000155">
    <property type="term" value="F:phosphorelay sensor kinase activity"/>
    <property type="evidence" value="ECO:0007669"/>
    <property type="project" value="InterPro"/>
</dbReference>
<dbReference type="EC" id="2.7.13.3" evidence="2"/>
<evidence type="ECO:0000256" key="1">
    <source>
        <dbReference type="ARBA" id="ARBA00000085"/>
    </source>
</evidence>
<proteinExistence type="predicted"/>
<dbReference type="InterPro" id="IPR005467">
    <property type="entry name" value="His_kinase_dom"/>
</dbReference>
<reference evidence="6" key="2">
    <citation type="submission" date="2016-01" db="EMBL/GenBank/DDBJ databases">
        <title>Diatom-associated endosymboitic cyanobacterium lacks core nitrogen metabolism enzymes.</title>
        <authorList>
            <person name="Hilton J.A."/>
            <person name="Foster R.A."/>
            <person name="Tripp H.J."/>
            <person name="Carter B.J."/>
            <person name="Zehr J.P."/>
            <person name="Villareal T.A."/>
        </authorList>
    </citation>
    <scope>NUCLEOTIDE SEQUENCE [LARGE SCALE GENOMIC DNA]</scope>
    <source>
        <strain evidence="6">HH01</strain>
    </source>
</reference>
<dbReference type="Proteomes" id="UP000053051">
    <property type="component" value="Unassembled WGS sequence"/>
</dbReference>